<dbReference type="Proteomes" id="UP000814033">
    <property type="component" value="Unassembled WGS sequence"/>
</dbReference>
<organism evidence="1 2">
    <name type="scientific">Auriscalpium vulgare</name>
    <dbReference type="NCBI Taxonomy" id="40419"/>
    <lineage>
        <taxon>Eukaryota</taxon>
        <taxon>Fungi</taxon>
        <taxon>Dikarya</taxon>
        <taxon>Basidiomycota</taxon>
        <taxon>Agaricomycotina</taxon>
        <taxon>Agaricomycetes</taxon>
        <taxon>Russulales</taxon>
        <taxon>Auriscalpiaceae</taxon>
        <taxon>Auriscalpium</taxon>
    </lineage>
</organism>
<keyword evidence="2" id="KW-1185">Reference proteome</keyword>
<proteinExistence type="predicted"/>
<reference evidence="1" key="1">
    <citation type="submission" date="2021-02" db="EMBL/GenBank/DDBJ databases">
        <authorList>
            <consortium name="DOE Joint Genome Institute"/>
            <person name="Ahrendt S."/>
            <person name="Looney B.P."/>
            <person name="Miyauchi S."/>
            <person name="Morin E."/>
            <person name="Drula E."/>
            <person name="Courty P.E."/>
            <person name="Chicoki N."/>
            <person name="Fauchery L."/>
            <person name="Kohler A."/>
            <person name="Kuo A."/>
            <person name="Labutti K."/>
            <person name="Pangilinan J."/>
            <person name="Lipzen A."/>
            <person name="Riley R."/>
            <person name="Andreopoulos W."/>
            <person name="He G."/>
            <person name="Johnson J."/>
            <person name="Barry K.W."/>
            <person name="Grigoriev I.V."/>
            <person name="Nagy L."/>
            <person name="Hibbett D."/>
            <person name="Henrissat B."/>
            <person name="Matheny P.B."/>
            <person name="Labbe J."/>
            <person name="Martin F."/>
        </authorList>
    </citation>
    <scope>NUCLEOTIDE SEQUENCE</scope>
    <source>
        <strain evidence="1">FP105234-sp</strain>
    </source>
</reference>
<reference evidence="1" key="2">
    <citation type="journal article" date="2022" name="New Phytol.">
        <title>Evolutionary transition to the ectomycorrhizal habit in the genomes of a hyperdiverse lineage of mushroom-forming fungi.</title>
        <authorList>
            <person name="Looney B."/>
            <person name="Miyauchi S."/>
            <person name="Morin E."/>
            <person name="Drula E."/>
            <person name="Courty P.E."/>
            <person name="Kohler A."/>
            <person name="Kuo A."/>
            <person name="LaButti K."/>
            <person name="Pangilinan J."/>
            <person name="Lipzen A."/>
            <person name="Riley R."/>
            <person name="Andreopoulos W."/>
            <person name="He G."/>
            <person name="Johnson J."/>
            <person name="Nolan M."/>
            <person name="Tritt A."/>
            <person name="Barry K.W."/>
            <person name="Grigoriev I.V."/>
            <person name="Nagy L.G."/>
            <person name="Hibbett D."/>
            <person name="Henrissat B."/>
            <person name="Matheny P.B."/>
            <person name="Labbe J."/>
            <person name="Martin F.M."/>
        </authorList>
    </citation>
    <scope>NUCLEOTIDE SEQUENCE</scope>
    <source>
        <strain evidence="1">FP105234-sp</strain>
    </source>
</reference>
<dbReference type="EMBL" id="MU276086">
    <property type="protein sequence ID" value="KAI0042053.1"/>
    <property type="molecule type" value="Genomic_DNA"/>
</dbReference>
<accession>A0ACB8REL1</accession>
<evidence type="ECO:0000313" key="2">
    <source>
        <dbReference type="Proteomes" id="UP000814033"/>
    </source>
</evidence>
<name>A0ACB8REL1_9AGAM</name>
<evidence type="ECO:0000313" key="1">
    <source>
        <dbReference type="EMBL" id="KAI0042053.1"/>
    </source>
</evidence>
<sequence length="357" mass="38833">MQGREGGTFPSGSVASPVAWLGNSAPLRLLFIRRMPLQNSRYISLSDNILIIVKPAIISAMPIDPSTFPVSSKFAPNLGAYAFFTIDPLATPKTYVGYVSQYFGLPTPDRRYYKCTISLLSRGLPEADEEEGIEETMCVAVGSAQHPEGRAPITPNPPLPWDDVYHHVHGTVILRVANCEGVDSLSQLSHTAIAETMITLHDDGCRSIDLIKAPSDAESQPTGRGTETPPPEESRFHCSVPPTPTHADATPTTYSPPTEPGLPTTALYLSPLRQVTISADYEGEFPFRDVMMMMARSLLIEIEDPKDRLVPVAQCSTKWDTTKEFTDAKHIYEEFRVIDSGIGGASARQEAASAGAV</sequence>
<comment type="caution">
    <text evidence="1">The sequence shown here is derived from an EMBL/GenBank/DDBJ whole genome shotgun (WGS) entry which is preliminary data.</text>
</comment>
<protein>
    <submittedName>
        <fullName evidence="1">Uncharacterized protein</fullName>
    </submittedName>
</protein>
<gene>
    <name evidence="1" type="ORF">FA95DRAFT_1610498</name>
</gene>